<dbReference type="PATRIC" id="fig|1033806.12.peg.1225"/>
<protein>
    <submittedName>
        <fullName evidence="2">Uncharacterized protein</fullName>
    </submittedName>
</protein>
<accession>F7PR61</accession>
<organism evidence="2 3">
    <name type="scientific">Halorhabdus tiamatea SARL4B</name>
    <dbReference type="NCBI Taxonomy" id="1033806"/>
    <lineage>
        <taxon>Archaea</taxon>
        <taxon>Methanobacteriati</taxon>
        <taxon>Methanobacteriota</taxon>
        <taxon>Stenosarchaea group</taxon>
        <taxon>Halobacteria</taxon>
        <taxon>Halobacteriales</taxon>
        <taxon>Haloarculaceae</taxon>
        <taxon>Halorhabdus</taxon>
    </lineage>
</organism>
<dbReference type="OrthoDB" id="312988at2157"/>
<name>F7PR61_9EURY</name>
<proteinExistence type="predicted"/>
<dbReference type="Pfam" id="PF23426">
    <property type="entry name" value="DUF7114"/>
    <property type="match status" value="1"/>
</dbReference>
<evidence type="ECO:0000313" key="3">
    <source>
        <dbReference type="Proteomes" id="UP000015381"/>
    </source>
</evidence>
<dbReference type="GeneID" id="23800208"/>
<dbReference type="HOGENOM" id="CLU_066582_0_0_2"/>
<dbReference type="KEGG" id="hti:HTIA_1234"/>
<keyword evidence="3" id="KW-1185">Reference proteome</keyword>
<reference evidence="2 3" key="1">
    <citation type="journal article" date="2014" name="Environ. Microbiol.">
        <title>Halorhabdus tiamatea: proteogenomics and glycosidase activity measurements identify the first cultivated euryarchaeon from a deep-sea anoxic brine lake as potential polysaccharide degrader.</title>
        <authorList>
            <person name="Werner J."/>
            <person name="Ferrer M."/>
            <person name="Michel G."/>
            <person name="Mann A.J."/>
            <person name="Huang S."/>
            <person name="Juarez S."/>
            <person name="Ciordia S."/>
            <person name="Albar J.P."/>
            <person name="Alcaide M."/>
            <person name="La Cono V."/>
            <person name="Yakimov M.M."/>
            <person name="Antunes A."/>
            <person name="Taborda M."/>
            <person name="Da Costa M.S."/>
            <person name="Amann R.I."/>
            <person name="Gloeckner F.O."/>
            <person name="Golyshina O.V."/>
            <person name="Golyshin P.N."/>
            <person name="Teeling H."/>
        </authorList>
    </citation>
    <scope>NUCLEOTIDE SEQUENCE [LARGE SCALE GENOMIC DNA]</scope>
    <source>
        <strain evidence="3">SARL4B</strain>
    </source>
</reference>
<evidence type="ECO:0000256" key="1">
    <source>
        <dbReference type="SAM" id="MobiDB-lite"/>
    </source>
</evidence>
<dbReference type="Proteomes" id="UP000015381">
    <property type="component" value="Chromosome I"/>
</dbReference>
<dbReference type="RefSeq" id="WP_008525539.1">
    <property type="nucleotide sequence ID" value="NC_021921.1"/>
</dbReference>
<dbReference type="InterPro" id="IPR055538">
    <property type="entry name" value="DUF7114"/>
</dbReference>
<gene>
    <name evidence="2" type="ORF">HTIA_1234</name>
</gene>
<sequence length="229" mass="24753">MQEAAVVRRTAKDVLEDVEPERLHDRIVSRLDESPMRAGVLTVQCARAVLERRGTGGTRPVFERPDDPLADEIARRAVGAQLIYEGLRLTRSLSQDPPWLSGRKEAGDLDVLIADILVARGFHLLARTEAADEAVATVQAFGRDQTVRRETDDPLLDHNLEADVYELATVAGTTAVGGQPSPSLREYAGSLARKARTNGGTAEPETDQLARLVSVDSAPGDGVRTSADH</sequence>
<evidence type="ECO:0000313" key="2">
    <source>
        <dbReference type="EMBL" id="CCQ33369.1"/>
    </source>
</evidence>
<feature type="region of interest" description="Disordered" evidence="1">
    <location>
        <begin position="192"/>
        <end position="229"/>
    </location>
</feature>
<dbReference type="AlphaFoldDB" id="F7PR61"/>
<dbReference type="EMBL" id="HF571520">
    <property type="protein sequence ID" value="CCQ33369.1"/>
    <property type="molecule type" value="Genomic_DNA"/>
</dbReference>